<sequence>MAVFPSVRSFGAGLLALGLMAGSALAQTAAPAAPAALPQPTAAQMQIARQLVEANGEAHAFDGIIPNIVDGAALGFLQTNPDLAPKLRDTAKALRPEFEKRKGELMDILAASYAQRFTEQELKDALAFYQTPVGKKLVSDRAQIVQQAVIAIQAWGAKLNSEAMNRIREEMKKQGYDL</sequence>
<dbReference type="Pfam" id="PF09832">
    <property type="entry name" value="DUF2059"/>
    <property type="match status" value="1"/>
</dbReference>
<dbReference type="Proteomes" id="UP000000270">
    <property type="component" value="Chromosome"/>
</dbReference>
<organism evidence="3 4">
    <name type="scientific">Azorhizobium caulinodans (strain ATCC 43989 / DSM 5975 / JCM 20966 / LMG 6465 / NBRC 14845 / NCIMB 13405 / ORS 571)</name>
    <dbReference type="NCBI Taxonomy" id="438753"/>
    <lineage>
        <taxon>Bacteria</taxon>
        <taxon>Pseudomonadati</taxon>
        <taxon>Pseudomonadota</taxon>
        <taxon>Alphaproteobacteria</taxon>
        <taxon>Hyphomicrobiales</taxon>
        <taxon>Xanthobacteraceae</taxon>
        <taxon>Azorhizobium</taxon>
    </lineage>
</organism>
<dbReference type="HOGENOM" id="CLU_128149_0_0_5"/>
<keyword evidence="4" id="KW-1185">Reference proteome</keyword>
<protein>
    <recommendedName>
        <fullName evidence="2">DUF2059 domain-containing protein</fullName>
    </recommendedName>
</protein>
<reference evidence="3 4" key="5">
    <citation type="journal article" date="2010" name="Appl. Environ. Microbiol.">
        <title>phrR-like gene praR of Azorhizobium caulinodans ORS571 is essential for symbiosis with Sesbania rostrata and is involved in expression of reb genes.</title>
        <authorList>
            <person name="Akiba N."/>
            <person name="Aono T."/>
            <person name="Toyazaki H."/>
            <person name="Sato S."/>
            <person name="Oyaizu H."/>
        </authorList>
    </citation>
    <scope>NUCLEOTIDE SEQUENCE [LARGE SCALE GENOMIC DNA]</scope>
    <source>
        <strain evidence="4">ATCC 43989 / DSM 5975 / JCM 20966 / LMG 6465 / NBRC 14845 / NCIMB 13405 / ORS 571</strain>
    </source>
</reference>
<proteinExistence type="predicted"/>
<feature type="chain" id="PRO_5002720878" description="DUF2059 domain-containing protein" evidence="1">
    <location>
        <begin position="27"/>
        <end position="178"/>
    </location>
</feature>
<evidence type="ECO:0000313" key="3">
    <source>
        <dbReference type="EMBL" id="BAF88355.1"/>
    </source>
</evidence>
<evidence type="ECO:0000256" key="1">
    <source>
        <dbReference type="SAM" id="SignalP"/>
    </source>
</evidence>
<evidence type="ECO:0000259" key="2">
    <source>
        <dbReference type="Pfam" id="PF09832"/>
    </source>
</evidence>
<dbReference type="STRING" id="438753.AZC_2357"/>
<keyword evidence="1" id="KW-0732">Signal</keyword>
<evidence type="ECO:0000313" key="4">
    <source>
        <dbReference type="Proteomes" id="UP000000270"/>
    </source>
</evidence>
<feature type="domain" description="DUF2059" evidence="2">
    <location>
        <begin position="104"/>
        <end position="161"/>
    </location>
</feature>
<feature type="signal peptide" evidence="1">
    <location>
        <begin position="1"/>
        <end position="26"/>
    </location>
</feature>
<dbReference type="EMBL" id="AP009384">
    <property type="protein sequence ID" value="BAF88355.1"/>
    <property type="molecule type" value="Genomic_DNA"/>
</dbReference>
<reference evidence="3 4" key="3">
    <citation type="journal article" date="2008" name="BMC Genomics">
        <title>The genome of the versatile nitrogen fixer Azorhizobium caulinodans ORS571.</title>
        <authorList>
            <person name="Lee KB."/>
            <person name="Backer P.D."/>
            <person name="Aono T."/>
            <person name="Liu CT."/>
            <person name="Suzuki S."/>
            <person name="Suzuki T."/>
            <person name="Kaneko T."/>
            <person name="Yamada M."/>
            <person name="Tabata S."/>
            <person name="Kupfer D.M."/>
            <person name="Najar F.Z."/>
            <person name="Wiley G.B."/>
            <person name="Roe B."/>
            <person name="Binnewies T.T."/>
            <person name="Ussery D.W."/>
            <person name="D'Haeze W."/>
            <person name="Herder J.D."/>
            <person name="Gevers D."/>
            <person name="Vereecke D."/>
            <person name="Holsters M."/>
            <person name="Oyaizu H."/>
        </authorList>
    </citation>
    <scope>NUCLEOTIDE SEQUENCE [LARGE SCALE GENOMIC DNA]</scope>
    <source>
        <strain evidence="4">ATCC 43989 / DSM 5975 / JCM 20966 / LMG 6465 / NBRC 14845 / NCIMB 13405 / ORS 571</strain>
    </source>
</reference>
<dbReference type="KEGG" id="azc:AZC_2357"/>
<reference evidence="4" key="2">
    <citation type="submission" date="2007-04" db="EMBL/GenBank/DDBJ databases">
        <title>Complete genome sequence of the nitrogen-fixing bacterium Azorhizobium caulinodans ORS571.</title>
        <authorList>
            <person name="Lee K.B."/>
            <person name="Backer P.D."/>
            <person name="Aono T."/>
            <person name="Liu C.T."/>
            <person name="Suzuki S."/>
            <person name="Suzuki T."/>
            <person name="Kaneko T."/>
            <person name="Yamada M."/>
            <person name="Tabata S."/>
            <person name="Kupfer D.M."/>
            <person name="Najar F.Z."/>
            <person name="Wiley G.B."/>
            <person name="Roe B."/>
            <person name="Binnewies T."/>
            <person name="Ussery D."/>
            <person name="Vereecke D."/>
            <person name="Gevers D."/>
            <person name="Holsters M."/>
            <person name="Oyaizu H."/>
        </authorList>
    </citation>
    <scope>NUCLEOTIDE SEQUENCE [LARGE SCALE GENOMIC DNA]</scope>
    <source>
        <strain evidence="4">ATCC 43989 / DSM 5975 / JCM 20966 / LMG 6465 / NBRC 14845 / NCIMB 13405 / ORS 571</strain>
    </source>
</reference>
<reference evidence="3 4" key="6">
    <citation type="journal article" date="2011" name="Appl. Environ. Microbiol.">
        <title>Involvement of the azorhizobial chromosome partition gene (parA) in the onset of bacteroid differentiation during Sesbania rostrata stem nodule development.</title>
        <authorList>
            <person name="Liu CT."/>
            <person name="Lee KB."/>
            <person name="Wang YS."/>
            <person name="Peng MH."/>
            <person name="Lee KT."/>
            <person name="Suzuki S."/>
            <person name="Suzuki T."/>
            <person name="Oyaizu H."/>
        </authorList>
    </citation>
    <scope>NUCLEOTIDE SEQUENCE [LARGE SCALE GENOMIC DNA]</scope>
    <source>
        <strain evidence="4">ATCC 43989 / DSM 5975 / JCM 20966 / LMG 6465 / NBRC 14845 / NCIMB 13405 / ORS 571</strain>
    </source>
</reference>
<reference evidence="3 4" key="1">
    <citation type="journal article" date="2007" name="Appl. Environ. Microbiol.">
        <title>Rhizobial factors required for stem nodule maturation and maintenance in Sesbania rostrata-Azorhizobium caulinodans ORS571 symbiosis.</title>
        <authorList>
            <person name="Suzuki S."/>
            <person name="Aono T."/>
            <person name="Lee KB."/>
            <person name="Suzuki T."/>
            <person name="Liu CT."/>
            <person name="Miwa H."/>
            <person name="Wakao S."/>
            <person name="Iki T."/>
            <person name="Oyaizu H."/>
        </authorList>
    </citation>
    <scope>NUCLEOTIDE SEQUENCE [LARGE SCALE GENOMIC DNA]</scope>
    <source>
        <strain evidence="4">ATCC 43989 / DSM 5975 / JCM 20966 / LMG 6465 / NBRC 14845 / NCIMB 13405 / ORS 571</strain>
    </source>
</reference>
<dbReference type="AlphaFoldDB" id="A8I633"/>
<dbReference type="InterPro" id="IPR018637">
    <property type="entry name" value="DUF2059"/>
</dbReference>
<reference evidence="3 4" key="4">
    <citation type="journal article" date="2009" name="Appl. Environ. Microbiol.">
        <title>Comparative genome-wide transcriptional profiling of Azorhizobium caulinodans ORS571 grown under free-living and symbiotic conditions.</title>
        <authorList>
            <person name="Tsukada S."/>
            <person name="Aono T."/>
            <person name="Akiba N."/>
            <person name="Lee KB."/>
            <person name="Liu CT."/>
            <person name="Toyazaki H."/>
            <person name="Oyaizu H."/>
        </authorList>
    </citation>
    <scope>NUCLEOTIDE SEQUENCE [LARGE SCALE GENOMIC DNA]</scope>
    <source>
        <strain evidence="4">ATCC 43989 / DSM 5975 / JCM 20966 / LMG 6465 / NBRC 14845 / NCIMB 13405 / ORS 571</strain>
    </source>
</reference>
<accession>A8I633</accession>
<name>A8I633_AZOC5</name>
<gene>
    <name evidence="3" type="ordered locus">AZC_2357</name>
</gene>
<dbReference type="RefSeq" id="WP_012170884.1">
    <property type="nucleotide sequence ID" value="NC_009937.1"/>
</dbReference>
<dbReference type="eggNOG" id="COG3184">
    <property type="taxonomic scope" value="Bacteria"/>
</dbReference>